<reference evidence="2" key="1">
    <citation type="submission" date="2021-02" db="EMBL/GenBank/DDBJ databases">
        <authorList>
            <person name="Dougan E. K."/>
            <person name="Rhodes N."/>
            <person name="Thang M."/>
            <person name="Chan C."/>
        </authorList>
    </citation>
    <scope>NUCLEOTIDE SEQUENCE</scope>
</reference>
<dbReference type="Proteomes" id="UP000604046">
    <property type="component" value="Unassembled WGS sequence"/>
</dbReference>
<dbReference type="AlphaFoldDB" id="A0A812T3S2"/>
<evidence type="ECO:0000256" key="1">
    <source>
        <dbReference type="SAM" id="MobiDB-lite"/>
    </source>
</evidence>
<keyword evidence="3" id="KW-1185">Reference proteome</keyword>
<organism evidence="2 3">
    <name type="scientific">Symbiodinium natans</name>
    <dbReference type="NCBI Taxonomy" id="878477"/>
    <lineage>
        <taxon>Eukaryota</taxon>
        <taxon>Sar</taxon>
        <taxon>Alveolata</taxon>
        <taxon>Dinophyceae</taxon>
        <taxon>Suessiales</taxon>
        <taxon>Symbiodiniaceae</taxon>
        <taxon>Symbiodinium</taxon>
    </lineage>
</organism>
<dbReference type="OrthoDB" id="410919at2759"/>
<feature type="compositionally biased region" description="Polar residues" evidence="1">
    <location>
        <begin position="397"/>
        <end position="410"/>
    </location>
</feature>
<dbReference type="EMBL" id="CAJNDS010002526">
    <property type="protein sequence ID" value="CAE7512749.1"/>
    <property type="molecule type" value="Genomic_DNA"/>
</dbReference>
<name>A0A812T3S2_9DINO</name>
<comment type="caution">
    <text evidence="2">The sequence shown here is derived from an EMBL/GenBank/DDBJ whole genome shotgun (WGS) entry which is preliminary data.</text>
</comment>
<evidence type="ECO:0000313" key="3">
    <source>
        <dbReference type="Proteomes" id="UP000604046"/>
    </source>
</evidence>
<evidence type="ECO:0000313" key="2">
    <source>
        <dbReference type="EMBL" id="CAE7512749.1"/>
    </source>
</evidence>
<accession>A0A812T3S2</accession>
<proteinExistence type="predicted"/>
<feature type="region of interest" description="Disordered" evidence="1">
    <location>
        <begin position="392"/>
        <end position="418"/>
    </location>
</feature>
<sequence length="537" mass="58894">MLRYVAQKPLCHVQSTEALRWTRRQELVLRSPLPEGPCDVPLAVRREDVPALLLTDASGQTLSFCVDQFLCNAKFQIIWLQRLQAQAAGTECGVFLYTGPEHMALADTPAGRHTEGTAAVPRKCSEQCLILADFFAMGTAAGSWIAFFDVEAASRSVSILENMEGVPGRVLKLDPCGGRLALRRSFTSASPCQGRELYVRVFFCDEGEESAHWFGVASKHGTCAVGVTPACDHYTIANGTCPGAPGNTQDAQWTMSSRMRRSRGWHIFEFAFEENKVNVSIDGTSVFAGMPKGAREATEDHLWIIAQSGAASSWAALEAFQIPSACMLPSWRLGRKRCPLETSGGPWEVRCEELGQWMDDNGQVWRIAASESNAVSTPVGRCASADTLLGTKDSADAASSPSRTSTNGRELQQRRAGKSHLCLPKKVSQNEMISNLEFVVRCGGGFLNSKDFAKRYGRIERFTSPRAPSPLCKRPSSKDDTILRLVSIRSHGSLRLRELRALREGRCTLPRPTTVNRPSTSYSHTDIGHARGLARCH</sequence>
<gene>
    <name evidence="2" type="ORF">SNAT2548_LOCUS28705</name>
</gene>
<protein>
    <submittedName>
        <fullName evidence="2">Uncharacterized protein</fullName>
    </submittedName>
</protein>